<dbReference type="PROSITE" id="PS51375">
    <property type="entry name" value="PPR"/>
    <property type="match status" value="10"/>
</dbReference>
<dbReference type="InterPro" id="IPR011990">
    <property type="entry name" value="TPR-like_helical_dom_sf"/>
</dbReference>
<dbReference type="Pfam" id="PF01535">
    <property type="entry name" value="PPR"/>
    <property type="match status" value="2"/>
</dbReference>
<dbReference type="EMBL" id="QGNW01000268">
    <property type="protein sequence ID" value="RVW80186.1"/>
    <property type="molecule type" value="Genomic_DNA"/>
</dbReference>
<feature type="repeat" description="PPR" evidence="3">
    <location>
        <begin position="546"/>
        <end position="580"/>
    </location>
</feature>
<comment type="similarity">
    <text evidence="1">Belongs to the PPR family. P subfamily.</text>
</comment>
<dbReference type="NCBIfam" id="TIGR00756">
    <property type="entry name" value="PPR"/>
    <property type="match status" value="11"/>
</dbReference>
<protein>
    <submittedName>
        <fullName evidence="4">Pentatricopeptide repeat-containing protein</fullName>
    </submittedName>
</protein>
<dbReference type="Proteomes" id="UP000288805">
    <property type="component" value="Unassembled WGS sequence"/>
</dbReference>
<evidence type="ECO:0000313" key="4">
    <source>
        <dbReference type="EMBL" id="RVW80186.1"/>
    </source>
</evidence>
<proteinExistence type="inferred from homology"/>
<dbReference type="Pfam" id="PF13041">
    <property type="entry name" value="PPR_2"/>
    <property type="match status" value="4"/>
</dbReference>
<dbReference type="AlphaFoldDB" id="A0A438H6I6"/>
<dbReference type="InterPro" id="IPR050667">
    <property type="entry name" value="PPR-containing_protein"/>
</dbReference>
<feature type="repeat" description="PPR" evidence="3">
    <location>
        <begin position="371"/>
        <end position="405"/>
    </location>
</feature>
<feature type="repeat" description="PPR" evidence="3">
    <location>
        <begin position="616"/>
        <end position="650"/>
    </location>
</feature>
<sequence length="702" mass="78825">MEVDWDIIRRAIVAAYDGSEAREIEWSGDYSGLHAVGGEESGHVDHGNEVAWRHEGKEEHMEQAEIHDWGRCIIFRRDEIEISWAFPRVARDQLLSEPYPVTSTVSSSLISNVHPKMWSNLKKAFSSNPSLKLNQEIAGKISKTLVSSGAKSLQTTPSLLSSLNSQTVHLILSNHILTAESCLDFFHFIRKNYYKPDLRAYITLIFKLYRSRKSDKLHKSQKFAEIRHLFNCAAVDDGLRVPVTVIASLVDDACNESKCNRAKFKEKFFDLLFRVYADNKMFGEALEAFEHMEKKGFHIDERSCLVYLLALRRGGQVDSCLRKLMDEVAAKGVKANVVTYNAFIEGYFKRLDLGGVAEILTLMEKEGVACNVVTYTLLIHGFSNIGKIEEAQRLFEEMREKGIEADVYVYTSIISCNCRSGNVKRALVLFDEMTDKGLIPSAHTYGALIHGVCKAGQMEAAQMLVNEMQGKGIDLNPVIFNTLIDGYCESGMVDEALRLQVVMEKKGLESDVFAYNSIASGLCKLNRKDEAKGLLFSMVERGVSPNTMSFTTLIDIYCKEGNFVEAKRVFREMEEKGNVPNIITYNVLIDGYSKRGNMKEAHKLKDELENRGLIPDVYTCTSLIHGECIDGKVDMALKLFDEMPQRGLVPNVVTYTAMISGLSKDGRSEEAFKLYDEMKETGLTPDDTVYSSLVGSLHSAES</sequence>
<feature type="repeat" description="PPR" evidence="3">
    <location>
        <begin position="406"/>
        <end position="440"/>
    </location>
</feature>
<feature type="repeat" description="PPR" evidence="3">
    <location>
        <begin position="581"/>
        <end position="615"/>
    </location>
</feature>
<evidence type="ECO:0000256" key="3">
    <source>
        <dbReference type="PROSITE-ProRule" id="PRU00708"/>
    </source>
</evidence>
<feature type="repeat" description="PPR" evidence="3">
    <location>
        <begin position="651"/>
        <end position="685"/>
    </location>
</feature>
<reference evidence="4 5" key="1">
    <citation type="journal article" date="2018" name="PLoS Genet.">
        <title>Population sequencing reveals clonal diversity and ancestral inbreeding in the grapevine cultivar Chardonnay.</title>
        <authorList>
            <person name="Roach M.J."/>
            <person name="Johnson D.L."/>
            <person name="Bohlmann J."/>
            <person name="van Vuuren H.J."/>
            <person name="Jones S.J."/>
            <person name="Pretorius I.S."/>
            <person name="Schmidt S.A."/>
            <person name="Borneman A.R."/>
        </authorList>
    </citation>
    <scope>NUCLEOTIDE SEQUENCE [LARGE SCALE GENOMIC DNA]</scope>
    <source>
        <strain evidence="5">cv. Chardonnay</strain>
        <tissue evidence="4">Leaf</tissue>
    </source>
</reference>
<accession>A0A438H6I6</accession>
<dbReference type="InterPro" id="IPR002885">
    <property type="entry name" value="PPR_rpt"/>
</dbReference>
<organism evidence="4 5">
    <name type="scientific">Vitis vinifera</name>
    <name type="common">Grape</name>
    <dbReference type="NCBI Taxonomy" id="29760"/>
    <lineage>
        <taxon>Eukaryota</taxon>
        <taxon>Viridiplantae</taxon>
        <taxon>Streptophyta</taxon>
        <taxon>Embryophyta</taxon>
        <taxon>Tracheophyta</taxon>
        <taxon>Spermatophyta</taxon>
        <taxon>Magnoliopsida</taxon>
        <taxon>eudicotyledons</taxon>
        <taxon>Gunneridae</taxon>
        <taxon>Pentapetalae</taxon>
        <taxon>rosids</taxon>
        <taxon>Vitales</taxon>
        <taxon>Vitaceae</taxon>
        <taxon>Viteae</taxon>
        <taxon>Vitis</taxon>
    </lineage>
</organism>
<feature type="repeat" description="PPR" evidence="3">
    <location>
        <begin position="336"/>
        <end position="370"/>
    </location>
</feature>
<feature type="repeat" description="PPR" evidence="3">
    <location>
        <begin position="511"/>
        <end position="545"/>
    </location>
</feature>
<name>A0A438H6I6_VITVI</name>
<feature type="repeat" description="PPR" evidence="3">
    <location>
        <begin position="441"/>
        <end position="475"/>
    </location>
</feature>
<dbReference type="Pfam" id="PF12854">
    <property type="entry name" value="PPR_1"/>
    <property type="match status" value="2"/>
</dbReference>
<evidence type="ECO:0000256" key="1">
    <source>
        <dbReference type="ARBA" id="ARBA00007626"/>
    </source>
</evidence>
<dbReference type="Gene3D" id="1.25.40.10">
    <property type="entry name" value="Tetratricopeptide repeat domain"/>
    <property type="match status" value="5"/>
</dbReference>
<keyword evidence="2" id="KW-0677">Repeat</keyword>
<feature type="repeat" description="PPR" evidence="3">
    <location>
        <begin position="476"/>
        <end position="510"/>
    </location>
</feature>
<gene>
    <name evidence="4" type="primary">VvCHDp001142_0</name>
    <name evidence="4" type="ORF">CK203_044811</name>
</gene>
<dbReference type="SUPFAM" id="SSF81901">
    <property type="entry name" value="HCP-like"/>
    <property type="match status" value="1"/>
</dbReference>
<evidence type="ECO:0000256" key="2">
    <source>
        <dbReference type="ARBA" id="ARBA00022737"/>
    </source>
</evidence>
<dbReference type="PANTHER" id="PTHR47939">
    <property type="entry name" value="MEMBRANE-ASSOCIATED SALT-INDUCIBLE PROTEIN-LIKE"/>
    <property type="match status" value="1"/>
</dbReference>
<dbReference type="PANTHER" id="PTHR47939:SF13">
    <property type="entry name" value="OS03G0201400 PROTEIN"/>
    <property type="match status" value="1"/>
</dbReference>
<comment type="caution">
    <text evidence="4">The sequence shown here is derived from an EMBL/GenBank/DDBJ whole genome shotgun (WGS) entry which is preliminary data.</text>
</comment>
<evidence type="ECO:0000313" key="5">
    <source>
        <dbReference type="Proteomes" id="UP000288805"/>
    </source>
</evidence>